<gene>
    <name evidence="2" type="ORF">HX826_15605</name>
</gene>
<dbReference type="AlphaFoldDB" id="A0A1H2EIF2"/>
<feature type="transmembrane region" description="Helical" evidence="1">
    <location>
        <begin position="86"/>
        <end position="111"/>
    </location>
</feature>
<evidence type="ECO:0000313" key="3">
    <source>
        <dbReference type="Proteomes" id="UP000546584"/>
    </source>
</evidence>
<dbReference type="EMBL" id="JACAQR010000020">
    <property type="protein sequence ID" value="NWD43297.1"/>
    <property type="molecule type" value="Genomic_DNA"/>
</dbReference>
<organism evidence="2 3">
    <name type="scientific">Pseudomonas yamanorum</name>
    <dbReference type="NCBI Taxonomy" id="515393"/>
    <lineage>
        <taxon>Bacteria</taxon>
        <taxon>Pseudomonadati</taxon>
        <taxon>Pseudomonadota</taxon>
        <taxon>Gammaproteobacteria</taxon>
        <taxon>Pseudomonadales</taxon>
        <taxon>Pseudomonadaceae</taxon>
        <taxon>Pseudomonas</taxon>
    </lineage>
</organism>
<name>A0A1H2EIF2_9PSED</name>
<dbReference type="GeneID" id="93511339"/>
<accession>A0A1H2EIF2</accession>
<comment type="caution">
    <text evidence="2">The sequence shown here is derived from an EMBL/GenBank/DDBJ whole genome shotgun (WGS) entry which is preliminary data.</text>
</comment>
<proteinExistence type="predicted"/>
<reference evidence="2 3" key="1">
    <citation type="submission" date="2020-04" db="EMBL/GenBank/DDBJ databases">
        <title>Molecular characterization of pseudomonads from Agaricus bisporus reveal novel blotch 2 pathogens in Western Europe.</title>
        <authorList>
            <person name="Taparia T."/>
            <person name="Krijger M."/>
            <person name="Haynes E."/>
            <person name="Elpinstone J.G."/>
            <person name="Noble R."/>
            <person name="Van Der Wolf J."/>
        </authorList>
    </citation>
    <scope>NUCLEOTIDE SEQUENCE [LARGE SCALE GENOMIC DNA]</scope>
    <source>
        <strain evidence="2 3">IPO3753</strain>
    </source>
</reference>
<keyword evidence="1" id="KW-0812">Transmembrane</keyword>
<dbReference type="Proteomes" id="UP000546584">
    <property type="component" value="Unassembled WGS sequence"/>
</dbReference>
<sequence length="143" mass="15445">MTPERFAQLAEAYGGHLHRWPRAEQAQAQALLDAGEAGVREVLHQARWLDGQLDAYQLAPVDPALARQIRQSFPQRQSFWARYAGWLSPAGFVGVGIAGIAAGILVASLSVPLPTLGPEVLPSVFDQGDAEVVFTVNAEESEQ</sequence>
<protein>
    <submittedName>
        <fullName evidence="2">Uncharacterized protein</fullName>
    </submittedName>
</protein>
<keyword evidence="1" id="KW-1133">Transmembrane helix</keyword>
<dbReference type="RefSeq" id="WP_093198538.1">
    <property type="nucleotide sequence ID" value="NZ_CP143576.1"/>
</dbReference>
<evidence type="ECO:0000313" key="2">
    <source>
        <dbReference type="EMBL" id="NWD43297.1"/>
    </source>
</evidence>
<keyword evidence="1" id="KW-0472">Membrane</keyword>
<evidence type="ECO:0000256" key="1">
    <source>
        <dbReference type="SAM" id="Phobius"/>
    </source>
</evidence>